<dbReference type="GO" id="GO:0005737">
    <property type="term" value="C:cytoplasm"/>
    <property type="evidence" value="ECO:0007669"/>
    <property type="project" value="TreeGrafter"/>
</dbReference>
<dbReference type="GO" id="GO:0016020">
    <property type="term" value="C:membrane"/>
    <property type="evidence" value="ECO:0007669"/>
    <property type="project" value="TreeGrafter"/>
</dbReference>
<dbReference type="EnsemblMetazoa" id="BGLB035045-RA">
    <property type="protein sequence ID" value="BGLB035045-PA"/>
    <property type="gene ID" value="BGLB035045"/>
</dbReference>
<dbReference type="InterPro" id="IPR050344">
    <property type="entry name" value="Peptidase_M1_aminopeptidases"/>
</dbReference>
<dbReference type="Gene3D" id="1.10.390.10">
    <property type="entry name" value="Neutral Protease Domain 2"/>
    <property type="match status" value="1"/>
</dbReference>
<proteinExistence type="predicted"/>
<dbReference type="InterPro" id="IPR027268">
    <property type="entry name" value="Peptidase_M4/M1_CTD_sf"/>
</dbReference>
<dbReference type="GO" id="GO:0006508">
    <property type="term" value="P:proteolysis"/>
    <property type="evidence" value="ECO:0007669"/>
    <property type="project" value="TreeGrafter"/>
</dbReference>
<dbReference type="Pfam" id="PF01433">
    <property type="entry name" value="Peptidase_M1"/>
    <property type="match status" value="1"/>
</dbReference>
<dbReference type="Proteomes" id="UP000076420">
    <property type="component" value="Unassembled WGS sequence"/>
</dbReference>
<evidence type="ECO:0000313" key="2">
    <source>
        <dbReference type="EnsemblMetazoa" id="BGLB035045-PA"/>
    </source>
</evidence>
<protein>
    <recommendedName>
        <fullName evidence="1">Peptidase M1 membrane alanine aminopeptidase domain-containing protein</fullName>
    </recommendedName>
</protein>
<dbReference type="GO" id="GO:0005615">
    <property type="term" value="C:extracellular space"/>
    <property type="evidence" value="ECO:0007669"/>
    <property type="project" value="TreeGrafter"/>
</dbReference>
<dbReference type="STRING" id="6526.A0A2C9LUE8"/>
<dbReference type="AlphaFoldDB" id="A0A2C9LUE8"/>
<dbReference type="PANTHER" id="PTHR11533">
    <property type="entry name" value="PROTEASE M1 ZINC METALLOPROTEASE"/>
    <property type="match status" value="1"/>
</dbReference>
<accession>A0A2C9LUE8</accession>
<dbReference type="GO" id="GO:0042277">
    <property type="term" value="F:peptide binding"/>
    <property type="evidence" value="ECO:0007669"/>
    <property type="project" value="TreeGrafter"/>
</dbReference>
<organism evidence="2 3">
    <name type="scientific">Biomphalaria glabrata</name>
    <name type="common">Bloodfluke planorb</name>
    <name type="synonym">Freshwater snail</name>
    <dbReference type="NCBI Taxonomy" id="6526"/>
    <lineage>
        <taxon>Eukaryota</taxon>
        <taxon>Metazoa</taxon>
        <taxon>Spiralia</taxon>
        <taxon>Lophotrochozoa</taxon>
        <taxon>Mollusca</taxon>
        <taxon>Gastropoda</taxon>
        <taxon>Heterobranchia</taxon>
        <taxon>Euthyneura</taxon>
        <taxon>Panpulmonata</taxon>
        <taxon>Hygrophila</taxon>
        <taxon>Lymnaeoidea</taxon>
        <taxon>Planorbidae</taxon>
        <taxon>Biomphalaria</taxon>
    </lineage>
</organism>
<dbReference type="GO" id="GO:0070006">
    <property type="term" value="F:metalloaminopeptidase activity"/>
    <property type="evidence" value="ECO:0007669"/>
    <property type="project" value="TreeGrafter"/>
</dbReference>
<gene>
    <name evidence="2" type="primary">106052494</name>
</gene>
<dbReference type="GO" id="GO:0008270">
    <property type="term" value="F:zinc ion binding"/>
    <property type="evidence" value="ECO:0007669"/>
    <property type="project" value="InterPro"/>
</dbReference>
<dbReference type="PANTHER" id="PTHR11533:SF299">
    <property type="entry name" value="AMINOPEPTIDASE"/>
    <property type="match status" value="1"/>
</dbReference>
<dbReference type="SUPFAM" id="SSF55486">
    <property type="entry name" value="Metalloproteases ('zincins'), catalytic domain"/>
    <property type="match status" value="1"/>
</dbReference>
<name>A0A2C9LUE8_BIOGL</name>
<evidence type="ECO:0000313" key="3">
    <source>
        <dbReference type="Proteomes" id="UP000076420"/>
    </source>
</evidence>
<reference evidence="2" key="1">
    <citation type="submission" date="2020-05" db="UniProtKB">
        <authorList>
            <consortium name="EnsemblMetazoa"/>
        </authorList>
    </citation>
    <scope>IDENTIFICATION</scope>
    <source>
        <strain evidence="2">BB02</strain>
    </source>
</reference>
<dbReference type="VEuPathDB" id="VectorBase:BGLB035045"/>
<feature type="domain" description="Peptidase M1 membrane alanine aminopeptidase" evidence="1">
    <location>
        <begin position="1"/>
        <end position="56"/>
    </location>
</feature>
<dbReference type="Gene3D" id="2.60.40.1910">
    <property type="match status" value="1"/>
</dbReference>
<evidence type="ECO:0000259" key="1">
    <source>
        <dbReference type="Pfam" id="PF01433"/>
    </source>
</evidence>
<dbReference type="KEGG" id="bgt:106052494"/>
<sequence>MLSNFIGLDTFKQALRVYLKTKSYSNANHDELWETFTKQAAIDNKHINVKDVMDPWLHQMNYPLVTIKRDGPKLVLRQERFLEEYRSDPNKTSDLLKNPTERYTWNIPLTFMSNQSRHVGHALRDIHWMWKNETT</sequence>
<dbReference type="GO" id="GO:0043171">
    <property type="term" value="P:peptide catabolic process"/>
    <property type="evidence" value="ECO:0007669"/>
    <property type="project" value="TreeGrafter"/>
</dbReference>
<dbReference type="InterPro" id="IPR014782">
    <property type="entry name" value="Peptidase_M1_dom"/>
</dbReference>